<dbReference type="AlphaFoldDB" id="A0A7T7XM11"/>
<dbReference type="Proteomes" id="UP000595917">
    <property type="component" value="Chromosome"/>
</dbReference>
<proteinExistence type="predicted"/>
<protein>
    <submittedName>
        <fullName evidence="1">Uncharacterized protein</fullName>
    </submittedName>
</protein>
<evidence type="ECO:0000313" key="1">
    <source>
        <dbReference type="EMBL" id="QQO08800.1"/>
    </source>
</evidence>
<sequence>MKDILDFLVTRVNGKTLYTKELVYELEGGALQGVYSDQISFSNLLYSKSGLRLDMFIVSNEKIYTIGEGKQRESLRKDFSGAALFRYELALRKSTGELTGLFRFISASGTEVPSEAVVSGIRDVRLEEGALRLTEDQALYRDQPAGDGSWKAVAFRSNHRFFLKEGKLHYEYDGVSFDVDPLTLERRVSADRFPPFVSAER</sequence>
<accession>A0A7T7XM11</accession>
<gene>
    <name evidence="1" type="ORF">JFL75_18005</name>
</gene>
<dbReference type="RefSeq" id="WP_215626106.1">
    <property type="nucleotide sequence ID" value="NZ_CP067089.2"/>
</dbReference>
<keyword evidence="2" id="KW-1185">Reference proteome</keyword>
<evidence type="ECO:0000313" key="2">
    <source>
        <dbReference type="Proteomes" id="UP000595917"/>
    </source>
</evidence>
<reference evidence="1" key="1">
    <citation type="submission" date="2021-01" db="EMBL/GenBank/DDBJ databases">
        <title>Description of Breznakiella homolactica.</title>
        <authorList>
            <person name="Song Y."/>
            <person name="Brune A."/>
        </authorList>
    </citation>
    <scope>NUCLEOTIDE SEQUENCE</scope>
    <source>
        <strain evidence="1">RmG30</strain>
    </source>
</reference>
<name>A0A7T7XM11_9SPIR</name>
<dbReference type="EMBL" id="CP067089">
    <property type="protein sequence ID" value="QQO08800.1"/>
    <property type="molecule type" value="Genomic_DNA"/>
</dbReference>
<dbReference type="KEGG" id="bhc:JFL75_18005"/>
<organism evidence="1 2">
    <name type="scientific">Breznakiella homolactica</name>
    <dbReference type="NCBI Taxonomy" id="2798577"/>
    <lineage>
        <taxon>Bacteria</taxon>
        <taxon>Pseudomonadati</taxon>
        <taxon>Spirochaetota</taxon>
        <taxon>Spirochaetia</taxon>
        <taxon>Spirochaetales</taxon>
        <taxon>Breznakiellaceae</taxon>
        <taxon>Breznakiella</taxon>
    </lineage>
</organism>